<dbReference type="PROSITE" id="PS51051">
    <property type="entry name" value="DSL"/>
    <property type="match status" value="1"/>
</dbReference>
<gene>
    <name evidence="11" type="ORF">HJC23_006085</name>
</gene>
<feature type="disulfide bond" evidence="6">
    <location>
        <begin position="497"/>
        <end position="506"/>
    </location>
</feature>
<dbReference type="Proteomes" id="UP001516023">
    <property type="component" value="Unassembled WGS sequence"/>
</dbReference>
<dbReference type="AlphaFoldDB" id="A0ABD3QKV6"/>
<dbReference type="PROSITE" id="PS51412">
    <property type="entry name" value="MACPF_2"/>
    <property type="match status" value="1"/>
</dbReference>
<dbReference type="Gene3D" id="2.10.25.10">
    <property type="entry name" value="Laminin"/>
    <property type="match status" value="2"/>
</dbReference>
<keyword evidence="7" id="KW-0472">Membrane</keyword>
<dbReference type="PROSITE" id="PS01186">
    <property type="entry name" value="EGF_2"/>
    <property type="match status" value="1"/>
</dbReference>
<dbReference type="PROSITE" id="PS00022">
    <property type="entry name" value="EGF_1"/>
    <property type="match status" value="2"/>
</dbReference>
<dbReference type="InterPro" id="IPR051216">
    <property type="entry name" value="Teneurin"/>
</dbReference>
<evidence type="ECO:0000313" key="12">
    <source>
        <dbReference type="Proteomes" id="UP001516023"/>
    </source>
</evidence>
<evidence type="ECO:0000256" key="4">
    <source>
        <dbReference type="ARBA" id="ARBA00023157"/>
    </source>
</evidence>
<feature type="domain" description="DSL" evidence="9">
    <location>
        <begin position="495"/>
        <end position="539"/>
    </location>
</feature>
<feature type="domain" description="MACPF" evidence="10">
    <location>
        <begin position="535"/>
        <end position="868"/>
    </location>
</feature>
<keyword evidence="1" id="KW-0217">Developmental protein</keyword>
<feature type="transmembrane region" description="Helical" evidence="7">
    <location>
        <begin position="887"/>
        <end position="909"/>
    </location>
</feature>
<dbReference type="InterPro" id="IPR000742">
    <property type="entry name" value="EGF"/>
</dbReference>
<reference evidence="11 12" key="1">
    <citation type="journal article" date="2020" name="G3 (Bethesda)">
        <title>Improved Reference Genome for Cyclotella cryptica CCMP332, a Model for Cell Wall Morphogenesis, Salinity Adaptation, and Lipid Production in Diatoms (Bacillariophyta).</title>
        <authorList>
            <person name="Roberts W.R."/>
            <person name="Downey K.M."/>
            <person name="Ruck E.C."/>
            <person name="Traller J.C."/>
            <person name="Alverson A.J."/>
        </authorList>
    </citation>
    <scope>NUCLEOTIDE SEQUENCE [LARGE SCALE GENOMIC DNA]</scope>
    <source>
        <strain evidence="11 12">CCMP332</strain>
    </source>
</reference>
<sequence>MRNSQVDFLTALALSTKAAICAVGGSPFRHVNSQLSSSLRHRHLTALRCDSVSNNTCFIDTPRPFPSNVEIFPSSLLDRNGTAVSDSVKNLVIRSSVTCDALNCQMIFREFKHLQIGGSLLGSDITIEVETLHVLEGGTLGGEALGYVAGQGPSFGSVCSTIVYCYDFNYDAPLGGYGAGHGGRGGYDSSYTNSELARKEYGIKEEPTDFGSGGTNSNGGGKIYIMATLEVMVNGILSENGGDCTETTYCTSASGGSIYIKSPAVLGNGYITANGGSLAEKSSSQLVATGAGGRIAVYHNTLSQTLTIEVAGGAIDDEMVDFIQGKTGSYYTECLSSVCFNGGVKTGDCGCKCVAPWVGPDCSFCPLECSNGGSLNKESCSCSCQPEWTGNDCSKCSDAFLCNSHGVCSFPQQSSTDLSVDVSFSCDCNDGFYGDSCDTNCVSATTCSGRGSCSEDGKSCECAEGKAGFDCFCDAADCSAANACSGNGECMNSTCSCIEGFVGCDCSFPCLAEDNCSGNGSCNRDGMCTCKDGFSGTNCTEQDIASYCSDPENTVSGLPCLPLINDRLGYGMNAVDGKITIPILRILYTEGRTKTIQGKNYELPDNVDCEEVTSSDVNFSTEGYESASIYRNELLKEFGLSAAQKNRYMSASSYYADIVQEVQQKKKKLYQSDLVHGRFVCRFHNQMQPRLSTDVQSYVSSLTGNHLIERVGTHYIHEVTIGGRIRVFNFVSSCVFEKMAENAVEKEIEASVYAIAASEESKGGVTTVGVNGAEGSSTETVCNVFSTNTNFEKIVDGGKREFLSNPSAESAKDLKAWFNSLADEPGTIKITLNDIFYLLPLMVEDLDAYMESIAMQGEQEVDENYTSTCECVSSEAEPPPPPPEIDWKIILVVAEGILLVICFGINYFCIRRSKKCSNETYSNDC</sequence>
<dbReference type="InterPro" id="IPR020864">
    <property type="entry name" value="MACPF"/>
</dbReference>
<feature type="disulfide bond" evidence="5">
    <location>
        <begin position="530"/>
        <end position="539"/>
    </location>
</feature>
<evidence type="ECO:0000256" key="2">
    <source>
        <dbReference type="ARBA" id="ARBA00022536"/>
    </source>
</evidence>
<dbReference type="PROSITE" id="PS50026">
    <property type="entry name" value="EGF_3"/>
    <property type="match status" value="1"/>
</dbReference>
<dbReference type="InterPro" id="IPR001774">
    <property type="entry name" value="DSL"/>
</dbReference>
<evidence type="ECO:0000256" key="7">
    <source>
        <dbReference type="SAM" id="Phobius"/>
    </source>
</evidence>
<keyword evidence="7" id="KW-0812">Transmembrane</keyword>
<comment type="caution">
    <text evidence="11">The sequence shown here is derived from an EMBL/GenBank/DDBJ whole genome shotgun (WGS) entry which is preliminary data.</text>
</comment>
<accession>A0ABD3QKV6</accession>
<keyword evidence="4 5" id="KW-1015">Disulfide bond</keyword>
<evidence type="ECO:0000259" key="9">
    <source>
        <dbReference type="PROSITE" id="PS51051"/>
    </source>
</evidence>
<keyword evidence="7" id="KW-1133">Transmembrane helix</keyword>
<evidence type="ECO:0000256" key="1">
    <source>
        <dbReference type="ARBA" id="ARBA00022473"/>
    </source>
</evidence>
<dbReference type="EMBL" id="JABMIG020000031">
    <property type="protein sequence ID" value="KAL3800623.1"/>
    <property type="molecule type" value="Genomic_DNA"/>
</dbReference>
<dbReference type="PANTHER" id="PTHR11219:SF69">
    <property type="entry name" value="TENEURIN-A"/>
    <property type="match status" value="1"/>
</dbReference>
<dbReference type="PANTHER" id="PTHR11219">
    <property type="entry name" value="TENEURIN AND N-ACETYLGLUCOSAMINE-1-PHOSPHODIESTER ALPHA-N-ACETYLGLUCOSAMINIDASE"/>
    <property type="match status" value="1"/>
</dbReference>
<keyword evidence="12" id="KW-1185">Reference proteome</keyword>
<evidence type="ECO:0000259" key="8">
    <source>
        <dbReference type="PROSITE" id="PS50026"/>
    </source>
</evidence>
<dbReference type="Pfam" id="PF01823">
    <property type="entry name" value="MACPF"/>
    <property type="match status" value="1"/>
</dbReference>
<evidence type="ECO:0000313" key="11">
    <source>
        <dbReference type="EMBL" id="KAL3800623.1"/>
    </source>
</evidence>
<evidence type="ECO:0000256" key="6">
    <source>
        <dbReference type="PROSITE-ProRule" id="PRU00377"/>
    </source>
</evidence>
<feature type="disulfide bond" evidence="6">
    <location>
        <begin position="510"/>
        <end position="522"/>
    </location>
</feature>
<protein>
    <recommendedName>
        <fullName evidence="13">MACPF domain-containing protein</fullName>
    </recommendedName>
</protein>
<keyword evidence="2 5" id="KW-0245">EGF-like domain</keyword>
<evidence type="ECO:0000256" key="5">
    <source>
        <dbReference type="PROSITE-ProRule" id="PRU00076"/>
    </source>
</evidence>
<feature type="domain" description="EGF-like" evidence="8">
    <location>
        <begin position="507"/>
        <end position="540"/>
    </location>
</feature>
<keyword evidence="3" id="KW-0677">Repeat</keyword>
<name>A0ABD3QKV6_9STRA</name>
<organism evidence="11 12">
    <name type="scientific">Cyclotella cryptica</name>
    <dbReference type="NCBI Taxonomy" id="29204"/>
    <lineage>
        <taxon>Eukaryota</taxon>
        <taxon>Sar</taxon>
        <taxon>Stramenopiles</taxon>
        <taxon>Ochrophyta</taxon>
        <taxon>Bacillariophyta</taxon>
        <taxon>Coscinodiscophyceae</taxon>
        <taxon>Thalassiosirophycidae</taxon>
        <taxon>Stephanodiscales</taxon>
        <taxon>Stephanodiscaceae</taxon>
        <taxon>Cyclotella</taxon>
    </lineage>
</organism>
<comment type="caution">
    <text evidence="5">Lacks conserved residue(s) required for the propagation of feature annotation.</text>
</comment>
<evidence type="ECO:0000256" key="3">
    <source>
        <dbReference type="ARBA" id="ARBA00022737"/>
    </source>
</evidence>
<dbReference type="SMART" id="SM00181">
    <property type="entry name" value="EGF"/>
    <property type="match status" value="6"/>
</dbReference>
<proteinExistence type="predicted"/>
<evidence type="ECO:0008006" key="13">
    <source>
        <dbReference type="Google" id="ProtNLM"/>
    </source>
</evidence>
<evidence type="ECO:0000259" key="10">
    <source>
        <dbReference type="PROSITE" id="PS51412"/>
    </source>
</evidence>